<keyword evidence="3" id="KW-1185">Reference proteome</keyword>
<feature type="region of interest" description="Disordered" evidence="1">
    <location>
        <begin position="47"/>
        <end position="92"/>
    </location>
</feature>
<protein>
    <submittedName>
        <fullName evidence="2">Uncharacterized protein</fullName>
    </submittedName>
</protein>
<feature type="compositionally biased region" description="Polar residues" evidence="1">
    <location>
        <begin position="66"/>
        <end position="92"/>
    </location>
</feature>
<dbReference type="Proteomes" id="UP000325440">
    <property type="component" value="Unassembled WGS sequence"/>
</dbReference>
<proteinExistence type="predicted"/>
<feature type="compositionally biased region" description="Polar residues" evidence="1">
    <location>
        <begin position="167"/>
        <end position="182"/>
    </location>
</feature>
<feature type="compositionally biased region" description="Basic and acidic residues" evidence="1">
    <location>
        <begin position="151"/>
        <end position="166"/>
    </location>
</feature>
<dbReference type="EMBL" id="CABPRJ010000950">
    <property type="protein sequence ID" value="VVC31522.1"/>
    <property type="molecule type" value="Genomic_DNA"/>
</dbReference>
<dbReference type="AlphaFoldDB" id="A0A5E4MJ67"/>
<organism evidence="2 3">
    <name type="scientific">Cinara cedri</name>
    <dbReference type="NCBI Taxonomy" id="506608"/>
    <lineage>
        <taxon>Eukaryota</taxon>
        <taxon>Metazoa</taxon>
        <taxon>Ecdysozoa</taxon>
        <taxon>Arthropoda</taxon>
        <taxon>Hexapoda</taxon>
        <taxon>Insecta</taxon>
        <taxon>Pterygota</taxon>
        <taxon>Neoptera</taxon>
        <taxon>Paraneoptera</taxon>
        <taxon>Hemiptera</taxon>
        <taxon>Sternorrhyncha</taxon>
        <taxon>Aphidomorpha</taxon>
        <taxon>Aphidoidea</taxon>
        <taxon>Aphididae</taxon>
        <taxon>Lachninae</taxon>
        <taxon>Cinara</taxon>
    </lineage>
</organism>
<sequence>MHRIKAENNSGLEWNKTYTYGSTHKCEKPSYRLNLLSKSLDTENIKMKHESRNSPHCNKHSRNCIKSKQTNSSRSIMNNQSSASNPYKTSLNDSSNYDWTLSNDELSMDQIDVPIYDNTPKISRYQYDRPYSYRDSRNDYLPYVRSTNRNSIKDKNIRNDGRHHTNGEQGSCHKQPNVSSHLNRSRNEGYRNNSNKSNITSEHQNTRPRRNSTSNNYSNKVCTNCNAKRQKPQCENKNNNSCPTYIEPKKNKTRMQECNNKPNRNMNNLAMPKLNCKRNDSRFISRYCDNSNNWDIDVDNYSKFLKNFTSQDQSIPRRSSLKNTPNFHYQSSSTELYESDNSSDWSNEIPMDHLPAASFNSYNSSNSPSTLTALGSRYNPIPRQSTLNDDRLITSSQNYQDIEKFNLPYLNTNEYSRNSIGNYDLTNKEIPQQSALNDDWPTTSDQNYQDIDEFNLPYISIDNYSRNHIENTGSPHAIYQQQQLRDWSFRESDIENTSMSELSYDTTFSNTSESMDNVCYDHVRSNYRSNLKN</sequence>
<evidence type="ECO:0000313" key="3">
    <source>
        <dbReference type="Proteomes" id="UP000325440"/>
    </source>
</evidence>
<feature type="region of interest" description="Disordered" evidence="1">
    <location>
        <begin position="127"/>
        <end position="220"/>
    </location>
</feature>
<feature type="region of interest" description="Disordered" evidence="1">
    <location>
        <begin position="312"/>
        <end position="344"/>
    </location>
</feature>
<accession>A0A5E4MJ67</accession>
<feature type="compositionally biased region" description="Polar residues" evidence="1">
    <location>
        <begin position="190"/>
        <end position="203"/>
    </location>
</feature>
<evidence type="ECO:0000313" key="2">
    <source>
        <dbReference type="EMBL" id="VVC31522.1"/>
    </source>
</evidence>
<name>A0A5E4MJ67_9HEMI</name>
<reference evidence="2 3" key="1">
    <citation type="submission" date="2019-08" db="EMBL/GenBank/DDBJ databases">
        <authorList>
            <person name="Alioto T."/>
            <person name="Alioto T."/>
            <person name="Gomez Garrido J."/>
        </authorList>
    </citation>
    <scope>NUCLEOTIDE SEQUENCE [LARGE SCALE GENOMIC DNA]</scope>
</reference>
<gene>
    <name evidence="2" type="ORF">CINCED_3A006205</name>
</gene>
<evidence type="ECO:0000256" key="1">
    <source>
        <dbReference type="SAM" id="MobiDB-lite"/>
    </source>
</evidence>